<gene>
    <name evidence="2" type="ORF">PISMIDRAFT_670276</name>
</gene>
<keyword evidence="3" id="KW-1185">Reference proteome</keyword>
<dbReference type="AlphaFoldDB" id="A0A0C9Z142"/>
<reference evidence="3" key="2">
    <citation type="submission" date="2015-01" db="EMBL/GenBank/DDBJ databases">
        <title>Evolutionary Origins and Diversification of the Mycorrhizal Mutualists.</title>
        <authorList>
            <consortium name="DOE Joint Genome Institute"/>
            <consortium name="Mycorrhizal Genomics Consortium"/>
            <person name="Kohler A."/>
            <person name="Kuo A."/>
            <person name="Nagy L.G."/>
            <person name="Floudas D."/>
            <person name="Copeland A."/>
            <person name="Barry K.W."/>
            <person name="Cichocki N."/>
            <person name="Veneault-Fourrey C."/>
            <person name="LaButti K."/>
            <person name="Lindquist E.A."/>
            <person name="Lipzen A."/>
            <person name="Lundell T."/>
            <person name="Morin E."/>
            <person name="Murat C."/>
            <person name="Riley R."/>
            <person name="Ohm R."/>
            <person name="Sun H."/>
            <person name="Tunlid A."/>
            <person name="Henrissat B."/>
            <person name="Grigoriev I.V."/>
            <person name="Hibbett D.S."/>
            <person name="Martin F."/>
        </authorList>
    </citation>
    <scope>NUCLEOTIDE SEQUENCE [LARGE SCALE GENOMIC DNA]</scope>
    <source>
        <strain evidence="3">441</strain>
    </source>
</reference>
<accession>A0A0C9Z142</accession>
<organism evidence="2 3">
    <name type="scientific">Pisolithus microcarpus 441</name>
    <dbReference type="NCBI Taxonomy" id="765257"/>
    <lineage>
        <taxon>Eukaryota</taxon>
        <taxon>Fungi</taxon>
        <taxon>Dikarya</taxon>
        <taxon>Basidiomycota</taxon>
        <taxon>Agaricomycotina</taxon>
        <taxon>Agaricomycetes</taxon>
        <taxon>Agaricomycetidae</taxon>
        <taxon>Boletales</taxon>
        <taxon>Sclerodermatineae</taxon>
        <taxon>Pisolithaceae</taxon>
        <taxon>Pisolithus</taxon>
    </lineage>
</organism>
<name>A0A0C9Z142_9AGAM</name>
<feature type="compositionally biased region" description="Polar residues" evidence="1">
    <location>
        <begin position="114"/>
        <end position="133"/>
    </location>
</feature>
<feature type="region of interest" description="Disordered" evidence="1">
    <location>
        <begin position="108"/>
        <end position="133"/>
    </location>
</feature>
<dbReference type="HOGENOM" id="CLU_1907498_0_0_1"/>
<sequence length="133" mass="15263">MRKYAYYVIIGDTPITNIQWLIPFDGHKSCKAIGASSQCFEHSTCHTMLVIYRRGRPTRNRDQWRSAKVFGKFLRCEVPGKCTQGQWHPRVNGNDFEAKLLTEILKSQDKRSQPGHSYQRMSGSSSNRVVTPS</sequence>
<proteinExistence type="predicted"/>
<evidence type="ECO:0000313" key="2">
    <source>
        <dbReference type="EMBL" id="KIK31260.1"/>
    </source>
</evidence>
<evidence type="ECO:0000313" key="3">
    <source>
        <dbReference type="Proteomes" id="UP000054018"/>
    </source>
</evidence>
<dbReference type="EMBL" id="KN833685">
    <property type="protein sequence ID" value="KIK31260.1"/>
    <property type="molecule type" value="Genomic_DNA"/>
</dbReference>
<reference evidence="2 3" key="1">
    <citation type="submission" date="2014-04" db="EMBL/GenBank/DDBJ databases">
        <authorList>
            <consortium name="DOE Joint Genome Institute"/>
            <person name="Kuo A."/>
            <person name="Kohler A."/>
            <person name="Costa M.D."/>
            <person name="Nagy L.G."/>
            <person name="Floudas D."/>
            <person name="Copeland A."/>
            <person name="Barry K.W."/>
            <person name="Cichocki N."/>
            <person name="Veneault-Fourrey C."/>
            <person name="LaButti K."/>
            <person name="Lindquist E.A."/>
            <person name="Lipzen A."/>
            <person name="Lundell T."/>
            <person name="Morin E."/>
            <person name="Murat C."/>
            <person name="Sun H."/>
            <person name="Tunlid A."/>
            <person name="Henrissat B."/>
            <person name="Grigoriev I.V."/>
            <person name="Hibbett D.S."/>
            <person name="Martin F."/>
            <person name="Nordberg H.P."/>
            <person name="Cantor M.N."/>
            <person name="Hua S.X."/>
        </authorList>
    </citation>
    <scope>NUCLEOTIDE SEQUENCE [LARGE SCALE GENOMIC DNA]</scope>
    <source>
        <strain evidence="2 3">441</strain>
    </source>
</reference>
<dbReference type="Proteomes" id="UP000054018">
    <property type="component" value="Unassembled WGS sequence"/>
</dbReference>
<evidence type="ECO:0000256" key="1">
    <source>
        <dbReference type="SAM" id="MobiDB-lite"/>
    </source>
</evidence>
<protein>
    <submittedName>
        <fullName evidence="2">Uncharacterized protein</fullName>
    </submittedName>
</protein>